<dbReference type="PANTHER" id="PTHR47810:SF1">
    <property type="entry name" value="DNA LIGASE B"/>
    <property type="match status" value="1"/>
</dbReference>
<dbReference type="Gene3D" id="3.30.1490.70">
    <property type="match status" value="1"/>
</dbReference>
<evidence type="ECO:0000256" key="5">
    <source>
        <dbReference type="ARBA" id="ARBA00023204"/>
    </source>
</evidence>
<evidence type="ECO:0000313" key="7">
    <source>
        <dbReference type="EMBL" id="WAX22400.1"/>
    </source>
</evidence>
<keyword evidence="3" id="KW-0235">DNA replication</keyword>
<reference evidence="7" key="1">
    <citation type="submission" date="2022-11" db="EMBL/GenBank/DDBJ databases">
        <authorList>
            <person name="Jaryenneh J.D."/>
            <person name="Schoeniger J.S."/>
            <person name="Mageeney C.M."/>
        </authorList>
    </citation>
    <scope>NUCLEOTIDE SEQUENCE</scope>
</reference>
<keyword evidence="8" id="KW-1185">Reference proteome</keyword>
<dbReference type="KEGG" id="vg:79412960"/>
<dbReference type="InterPro" id="IPR050326">
    <property type="entry name" value="NAD_dep_DNA_ligaseB"/>
</dbReference>
<evidence type="ECO:0000256" key="2">
    <source>
        <dbReference type="ARBA" id="ARBA00022598"/>
    </source>
</evidence>
<evidence type="ECO:0000313" key="8">
    <source>
        <dbReference type="Proteomes" id="UP001211688"/>
    </source>
</evidence>
<keyword evidence="6" id="KW-0175">Coiled coil</keyword>
<dbReference type="GO" id="GO:0006281">
    <property type="term" value="P:DNA repair"/>
    <property type="evidence" value="ECO:0007669"/>
    <property type="project" value="UniProtKB-KW"/>
</dbReference>
<sequence>MKPQLACDVDLSKVEYPCIIMPKLDGVRGCHFTGKLTGRSLKQHANKYTSKFYGNSAFHGFDGELCAAHETDPDLCRVTTSALNTIVGEPFTLWWLFDYVTPETEMLGYEARLKRLADRFEELRTEASKLMDAANPVWHLRLVPWVKVNDETELLHAENLWLAAGYEGLIGRSCDGKHKNGRATANQGTYWRLKRFIEEDAVVISLTEGQQNNNEAQINELGQQFRSSHQEGMVPNGMIGSMECDVVKDVFDPQTKQLLLSKGQRITVSPGNMPHHLRKHYWCNQQLLVGATIKFKFFPKGQKDKPRFPTYISHRAPSDQV</sequence>
<dbReference type="SUPFAM" id="SSF50249">
    <property type="entry name" value="Nucleic acid-binding proteins"/>
    <property type="match status" value="1"/>
</dbReference>
<keyword evidence="4" id="KW-0227">DNA damage</keyword>
<dbReference type="Proteomes" id="UP001211688">
    <property type="component" value="Segment"/>
</dbReference>
<organism evidence="7 8">
    <name type="scientific">Pseudomonas phage MiCath</name>
    <dbReference type="NCBI Taxonomy" id="3003729"/>
    <lineage>
        <taxon>Viruses</taxon>
        <taxon>Duplodnaviria</taxon>
        <taxon>Heunggongvirae</taxon>
        <taxon>Uroviricota</taxon>
        <taxon>Caudoviricetes</taxon>
        <taxon>Queuovirinae</taxon>
        <taxon>Micathvirus</taxon>
        <taxon>Micathvirus micath</taxon>
    </lineage>
</organism>
<evidence type="ECO:0000256" key="4">
    <source>
        <dbReference type="ARBA" id="ARBA00022763"/>
    </source>
</evidence>
<evidence type="ECO:0000256" key="6">
    <source>
        <dbReference type="SAM" id="Coils"/>
    </source>
</evidence>
<evidence type="ECO:0000256" key="1">
    <source>
        <dbReference type="ARBA" id="ARBA00007572"/>
    </source>
</evidence>
<keyword evidence="5" id="KW-0234">DNA repair</keyword>
<dbReference type="Gene3D" id="3.30.470.30">
    <property type="entry name" value="DNA ligase/mRNA capping enzyme"/>
    <property type="match status" value="1"/>
</dbReference>
<dbReference type="SUPFAM" id="SSF56091">
    <property type="entry name" value="DNA ligase/mRNA capping enzyme, catalytic domain"/>
    <property type="match status" value="1"/>
</dbReference>
<name>A0AAE9VDX4_9CAUD</name>
<dbReference type="GO" id="GO:0006260">
    <property type="term" value="P:DNA replication"/>
    <property type="evidence" value="ECO:0007669"/>
    <property type="project" value="UniProtKB-KW"/>
</dbReference>
<keyword evidence="2 7" id="KW-0436">Ligase</keyword>
<feature type="coiled-coil region" evidence="6">
    <location>
        <begin position="106"/>
        <end position="133"/>
    </location>
</feature>
<dbReference type="InterPro" id="IPR012340">
    <property type="entry name" value="NA-bd_OB-fold"/>
</dbReference>
<dbReference type="Gene3D" id="2.40.50.140">
    <property type="entry name" value="Nucleic acid-binding proteins"/>
    <property type="match status" value="1"/>
</dbReference>
<proteinExistence type="inferred from homology"/>
<dbReference type="GO" id="GO:0016874">
    <property type="term" value="F:ligase activity"/>
    <property type="evidence" value="ECO:0007669"/>
    <property type="project" value="UniProtKB-KW"/>
</dbReference>
<dbReference type="GeneID" id="79412960"/>
<dbReference type="RefSeq" id="YP_010719820.1">
    <property type="nucleotide sequence ID" value="NC_072502.1"/>
</dbReference>
<dbReference type="EMBL" id="OP882271">
    <property type="protein sequence ID" value="WAX22400.1"/>
    <property type="molecule type" value="Genomic_DNA"/>
</dbReference>
<comment type="similarity">
    <text evidence="1">Belongs to the ATP-dependent DNA ligase family.</text>
</comment>
<protein>
    <submittedName>
        <fullName evidence="7">DNA ligase</fullName>
    </submittedName>
</protein>
<evidence type="ECO:0000256" key="3">
    <source>
        <dbReference type="ARBA" id="ARBA00022705"/>
    </source>
</evidence>
<dbReference type="PANTHER" id="PTHR47810">
    <property type="entry name" value="DNA LIGASE"/>
    <property type="match status" value="1"/>
</dbReference>
<accession>A0AAE9VDX4</accession>